<comment type="caution">
    <text evidence="10">The sequence shown here is derived from an EMBL/GenBank/DDBJ whole genome shotgun (WGS) entry which is preliminary data.</text>
</comment>
<dbReference type="Pfam" id="PF03176">
    <property type="entry name" value="MMPL"/>
    <property type="match status" value="2"/>
</dbReference>
<feature type="transmembrane region" description="Helical" evidence="8">
    <location>
        <begin position="677"/>
        <end position="699"/>
    </location>
</feature>
<evidence type="ECO:0000256" key="6">
    <source>
        <dbReference type="ARBA" id="ARBA00023136"/>
    </source>
</evidence>
<dbReference type="SUPFAM" id="SSF82866">
    <property type="entry name" value="Multidrug efflux transporter AcrB transmembrane domain"/>
    <property type="match status" value="2"/>
</dbReference>
<comment type="similarity">
    <text evidence="2">Belongs to the resistance-nodulation-cell division (RND) (TC 2.A.6) family. MmpL subfamily.</text>
</comment>
<evidence type="ECO:0000313" key="11">
    <source>
        <dbReference type="Proteomes" id="UP001612812"/>
    </source>
</evidence>
<feature type="transmembrane region" description="Helical" evidence="8">
    <location>
        <begin position="654"/>
        <end position="671"/>
    </location>
</feature>
<dbReference type="Gene3D" id="1.20.1640.10">
    <property type="entry name" value="Multidrug efflux transporter AcrB transmembrane domain"/>
    <property type="match status" value="2"/>
</dbReference>
<dbReference type="RefSeq" id="WP_396768884.1">
    <property type="nucleotide sequence ID" value="NZ_JBITLA010000003.1"/>
</dbReference>
<keyword evidence="6 8" id="KW-0472">Membrane</keyword>
<keyword evidence="3" id="KW-1003">Cell membrane</keyword>
<protein>
    <submittedName>
        <fullName evidence="10">MMPL family transporter</fullName>
    </submittedName>
</protein>
<evidence type="ECO:0000256" key="8">
    <source>
        <dbReference type="SAM" id="Phobius"/>
    </source>
</evidence>
<feature type="compositionally biased region" description="Low complexity" evidence="7">
    <location>
        <begin position="747"/>
        <end position="761"/>
    </location>
</feature>
<comment type="subcellular location">
    <subcellularLocation>
        <location evidence="1">Cell membrane</location>
        <topology evidence="1">Multi-pass membrane protein</topology>
    </subcellularLocation>
</comment>
<evidence type="ECO:0000313" key="10">
    <source>
        <dbReference type="EMBL" id="MFI7262970.1"/>
    </source>
</evidence>
<evidence type="ECO:0000256" key="1">
    <source>
        <dbReference type="ARBA" id="ARBA00004651"/>
    </source>
</evidence>
<dbReference type="InterPro" id="IPR050545">
    <property type="entry name" value="Mycobact_MmpL"/>
</dbReference>
<evidence type="ECO:0000256" key="7">
    <source>
        <dbReference type="SAM" id="MobiDB-lite"/>
    </source>
</evidence>
<evidence type="ECO:0000256" key="3">
    <source>
        <dbReference type="ARBA" id="ARBA00022475"/>
    </source>
</evidence>
<accession>A0ABW7ZJD9</accession>
<evidence type="ECO:0000256" key="4">
    <source>
        <dbReference type="ARBA" id="ARBA00022692"/>
    </source>
</evidence>
<feature type="transmembrane region" description="Helical" evidence="8">
    <location>
        <begin position="537"/>
        <end position="558"/>
    </location>
</feature>
<dbReference type="InterPro" id="IPR004869">
    <property type="entry name" value="MMPL_dom"/>
</dbReference>
<reference evidence="10 11" key="1">
    <citation type="submission" date="2024-10" db="EMBL/GenBank/DDBJ databases">
        <title>The Natural Products Discovery Center: Release of the First 8490 Sequenced Strains for Exploring Actinobacteria Biosynthetic Diversity.</title>
        <authorList>
            <person name="Kalkreuter E."/>
            <person name="Kautsar S.A."/>
            <person name="Yang D."/>
            <person name="Bader C.D."/>
            <person name="Teijaro C.N."/>
            <person name="Fluegel L."/>
            <person name="Davis C.M."/>
            <person name="Simpson J.R."/>
            <person name="Lauterbach L."/>
            <person name="Steele A.D."/>
            <person name="Gui C."/>
            <person name="Meng S."/>
            <person name="Li G."/>
            <person name="Viehrig K."/>
            <person name="Ye F."/>
            <person name="Su P."/>
            <person name="Kiefer A.F."/>
            <person name="Nichols A."/>
            <person name="Cepeda A.J."/>
            <person name="Yan W."/>
            <person name="Fan B."/>
            <person name="Jiang Y."/>
            <person name="Adhikari A."/>
            <person name="Zheng C.-J."/>
            <person name="Schuster L."/>
            <person name="Cowan T.M."/>
            <person name="Smanski M.J."/>
            <person name="Chevrette M.G."/>
            <person name="De Carvalho L.P.S."/>
            <person name="Shen B."/>
        </authorList>
    </citation>
    <scope>NUCLEOTIDE SEQUENCE [LARGE SCALE GENOMIC DNA]</scope>
    <source>
        <strain evidence="10 11">NPDC049845</strain>
    </source>
</reference>
<gene>
    <name evidence="10" type="ORF">ACIBP4_11780</name>
</gene>
<dbReference type="PROSITE" id="PS50156">
    <property type="entry name" value="SSD"/>
    <property type="match status" value="1"/>
</dbReference>
<evidence type="ECO:0000259" key="9">
    <source>
        <dbReference type="PROSITE" id="PS50156"/>
    </source>
</evidence>
<keyword evidence="5 8" id="KW-1133">Transmembrane helix</keyword>
<dbReference type="PANTHER" id="PTHR33406">
    <property type="entry name" value="MEMBRANE PROTEIN MJ1562-RELATED"/>
    <property type="match status" value="1"/>
</dbReference>
<feature type="transmembrane region" description="Helical" evidence="8">
    <location>
        <begin position="177"/>
        <end position="197"/>
    </location>
</feature>
<keyword evidence="11" id="KW-1185">Reference proteome</keyword>
<dbReference type="InterPro" id="IPR000731">
    <property type="entry name" value="SSD"/>
</dbReference>
<name>A0ABW7ZJD9_9ACTN</name>
<evidence type="ECO:0000256" key="5">
    <source>
        <dbReference type="ARBA" id="ARBA00022989"/>
    </source>
</evidence>
<dbReference type="EMBL" id="JBITLE010000003">
    <property type="protein sequence ID" value="MFI7262970.1"/>
    <property type="molecule type" value="Genomic_DNA"/>
</dbReference>
<feature type="transmembrane region" description="Helical" evidence="8">
    <location>
        <begin position="366"/>
        <end position="384"/>
    </location>
</feature>
<feature type="domain" description="SSD" evidence="9">
    <location>
        <begin position="193"/>
        <end position="326"/>
    </location>
</feature>
<feature type="transmembrane region" description="Helical" evidence="8">
    <location>
        <begin position="565"/>
        <end position="586"/>
    </location>
</feature>
<feature type="transmembrane region" description="Helical" evidence="8">
    <location>
        <begin position="204"/>
        <end position="225"/>
    </location>
</feature>
<evidence type="ECO:0000256" key="2">
    <source>
        <dbReference type="ARBA" id="ARBA00010157"/>
    </source>
</evidence>
<feature type="transmembrane region" description="Helical" evidence="8">
    <location>
        <begin position="275"/>
        <end position="295"/>
    </location>
</feature>
<feature type="transmembrane region" description="Helical" evidence="8">
    <location>
        <begin position="301"/>
        <end position="327"/>
    </location>
</feature>
<dbReference type="PANTHER" id="PTHR33406:SF11">
    <property type="entry name" value="MEMBRANE PROTEIN SCO6666-RELATED"/>
    <property type="match status" value="1"/>
</dbReference>
<sequence>MRRLARWSIGHPVLVLVLWVVAIAAAQLSSATVGPDYRNSFSLPGTDSQRTLDLLQKDLPQAAGDFDSIVFRADQGSVSDPQVRARVEPMLAEVAKVPSVTGVISPYSPAGAAQLSPDGQIGYAQVRYAGSAVDLPRADIERIVDLAEGADGDGLTVAVGGQGVLTLSAPTIGPAELIGVAVAALILFLAFGSLVAMTLPIISAVAALGVGTAVVGLLTHTVTIADVAPTLGVLLGLGVGIDYALFIVNRHRTGLRAGMSVADSVATASDTSGRAVVFAGITVCIALLGLFVTGVEFLYGLAIGASIAVACTVLASITLLPALLTLLGTRVLSRKHRAVLARAETTEEHAGRFFQRWATAVRRHPVVLAGAGLVALLVIAVPTLDLRLGVADQGNDPKGTTSRTAYDLITEGFGPGANGPLVVAVDLSAAPLPPTGGTTPAGPPPTADTLPPQLRGLVAALKADPDVASVLGPIPSPNGTTAVLQVIPRTSPQTEGTSQLIERIRTDMASQAASTGAVVHVGGATATFDDFADKITMALPLFFTVVIGLSFLLLMLAFRSLLVPAVGAVLNLVSAAAAFGVVTAVFQWGWGSGLIGLGKAGPIEPFIPVILFALLFGLSMDYQVFLVSRMHEMWLRTRDNTTAVRTGHADTGRVIIAAASIMVFVFGAFVFGDSRIIKLLGLGMAAAVLLDAFVIRMIVVPALMHLTGRATWWLPGWLDRILPHVTVEASHQPEDNPSTPPQLALQTSTPAAATNPHPTHPGGRTDNE</sequence>
<proteinExistence type="inferred from homology"/>
<organism evidence="10 11">
    <name type="scientific">Micromonospora maritima</name>
    <dbReference type="NCBI Taxonomy" id="986711"/>
    <lineage>
        <taxon>Bacteria</taxon>
        <taxon>Bacillati</taxon>
        <taxon>Actinomycetota</taxon>
        <taxon>Actinomycetes</taxon>
        <taxon>Micromonosporales</taxon>
        <taxon>Micromonosporaceae</taxon>
        <taxon>Micromonospora</taxon>
    </lineage>
</organism>
<keyword evidence="4 8" id="KW-0812">Transmembrane</keyword>
<feature type="transmembrane region" description="Helical" evidence="8">
    <location>
        <begin position="606"/>
        <end position="628"/>
    </location>
</feature>
<dbReference type="Proteomes" id="UP001612812">
    <property type="component" value="Unassembled WGS sequence"/>
</dbReference>
<feature type="transmembrane region" description="Helical" evidence="8">
    <location>
        <begin position="231"/>
        <end position="249"/>
    </location>
</feature>
<feature type="region of interest" description="Disordered" evidence="7">
    <location>
        <begin position="729"/>
        <end position="768"/>
    </location>
</feature>